<dbReference type="PROSITE" id="PS51663">
    <property type="entry name" value="STATHMIN_3"/>
    <property type="match status" value="1"/>
</dbReference>
<evidence type="ECO:0000256" key="2">
    <source>
        <dbReference type="SAM" id="MobiDB-lite"/>
    </source>
</evidence>
<keyword evidence="1" id="KW-0175">Coiled coil</keyword>
<sequence length="326" mass="36408">MTGNNSGFKQNVTGSCASIDGGERPSGSATSKVSKRSLDSGYDGNELDGDDDTKSNVNEYANMITENSDCAIVEEIEKNFKPFEFDFCLNGTPAPRNLSAKDKARLDEQRILENLRNEGLIATSKFEAKSGLAFEVVEATTLPRRAIPARLAKLDKRKKKKKTKEEIANKLAKAEQRRKEAELEKLEKINSVSTKSDVVNIQQDQVKQQQELLEHTIQKVDQVAENRELKLQAIKDKLKARQEHAAKVRLRKKLHIPTTEELDEFEKKNLSDQLLLKSSCEISAESQAPPTDNDLAHDPPVHSDNEEESVPPLNLATLSSNEFPVE</sequence>
<dbReference type="OrthoDB" id="10057469at2759"/>
<feature type="compositionally biased region" description="Polar residues" evidence="2">
    <location>
        <begin position="281"/>
        <end position="290"/>
    </location>
</feature>
<evidence type="ECO:0000313" key="4">
    <source>
        <dbReference type="Proteomes" id="UP000593567"/>
    </source>
</evidence>
<name>A0A7J7ITS2_BUGNE</name>
<dbReference type="GO" id="GO:0031110">
    <property type="term" value="P:regulation of microtubule polymerization or depolymerization"/>
    <property type="evidence" value="ECO:0007669"/>
    <property type="project" value="InterPro"/>
</dbReference>
<keyword evidence="4" id="KW-1185">Reference proteome</keyword>
<feature type="compositionally biased region" description="Polar residues" evidence="2">
    <location>
        <begin position="1"/>
        <end position="16"/>
    </location>
</feature>
<organism evidence="3 4">
    <name type="scientific">Bugula neritina</name>
    <name type="common">Brown bryozoan</name>
    <name type="synonym">Sertularia neritina</name>
    <dbReference type="NCBI Taxonomy" id="10212"/>
    <lineage>
        <taxon>Eukaryota</taxon>
        <taxon>Metazoa</taxon>
        <taxon>Spiralia</taxon>
        <taxon>Lophotrochozoa</taxon>
        <taxon>Bryozoa</taxon>
        <taxon>Gymnolaemata</taxon>
        <taxon>Cheilostomatida</taxon>
        <taxon>Flustrina</taxon>
        <taxon>Buguloidea</taxon>
        <taxon>Bugulidae</taxon>
        <taxon>Bugula</taxon>
    </lineage>
</organism>
<dbReference type="EMBL" id="VXIV02003465">
    <property type="protein sequence ID" value="KAF6016804.1"/>
    <property type="molecule type" value="Genomic_DNA"/>
</dbReference>
<protein>
    <submittedName>
        <fullName evidence="3">Uncharacterized protein</fullName>
    </submittedName>
</protein>
<feature type="region of interest" description="Disordered" evidence="2">
    <location>
        <begin position="281"/>
        <end position="326"/>
    </location>
</feature>
<feature type="compositionally biased region" description="Basic and acidic residues" evidence="2">
    <location>
        <begin position="294"/>
        <end position="304"/>
    </location>
</feature>
<feature type="region of interest" description="Disordered" evidence="2">
    <location>
        <begin position="1"/>
        <end position="56"/>
    </location>
</feature>
<dbReference type="InterPro" id="IPR036002">
    <property type="entry name" value="Stathmin_sf"/>
</dbReference>
<dbReference type="Pfam" id="PF00836">
    <property type="entry name" value="Stathmin"/>
    <property type="match status" value="1"/>
</dbReference>
<dbReference type="SUPFAM" id="SSF101494">
    <property type="entry name" value="Stathmin"/>
    <property type="match status" value="1"/>
</dbReference>
<accession>A0A7J7ITS2</accession>
<feature type="compositionally biased region" description="Polar residues" evidence="2">
    <location>
        <begin position="316"/>
        <end position="326"/>
    </location>
</feature>
<evidence type="ECO:0000313" key="3">
    <source>
        <dbReference type="EMBL" id="KAF6016804.1"/>
    </source>
</evidence>
<gene>
    <name evidence="3" type="ORF">EB796_024888</name>
</gene>
<comment type="caution">
    <text evidence="3">The sequence shown here is derived from an EMBL/GenBank/DDBJ whole genome shotgun (WGS) entry which is preliminary data.</text>
</comment>
<dbReference type="AlphaFoldDB" id="A0A7J7ITS2"/>
<dbReference type="Gene3D" id="6.10.280.30">
    <property type="match status" value="1"/>
</dbReference>
<evidence type="ECO:0000256" key="1">
    <source>
        <dbReference type="SAM" id="Coils"/>
    </source>
</evidence>
<dbReference type="PANTHER" id="PTHR10104">
    <property type="entry name" value="STATHMIN"/>
    <property type="match status" value="1"/>
</dbReference>
<proteinExistence type="predicted"/>
<dbReference type="InterPro" id="IPR000956">
    <property type="entry name" value="Stathmin_fam"/>
</dbReference>
<dbReference type="Proteomes" id="UP000593567">
    <property type="component" value="Unassembled WGS sequence"/>
</dbReference>
<reference evidence="3" key="1">
    <citation type="submission" date="2020-06" db="EMBL/GenBank/DDBJ databases">
        <title>Draft genome of Bugula neritina, a colonial animal packing powerful symbionts and potential medicines.</title>
        <authorList>
            <person name="Rayko M."/>
        </authorList>
    </citation>
    <scope>NUCLEOTIDE SEQUENCE [LARGE SCALE GENOMIC DNA]</scope>
    <source>
        <strain evidence="3">Kwan_BN1</strain>
    </source>
</reference>
<feature type="coiled-coil region" evidence="1">
    <location>
        <begin position="157"/>
        <end position="226"/>
    </location>
</feature>